<keyword evidence="2" id="KW-1185">Reference proteome</keyword>
<dbReference type="Proteomes" id="UP000779070">
    <property type="component" value="Unassembled WGS sequence"/>
</dbReference>
<dbReference type="EMBL" id="JAFHLB010000026">
    <property type="protein sequence ID" value="MBN3579503.1"/>
    <property type="molecule type" value="Genomic_DNA"/>
</dbReference>
<name>A0ABS3A8G4_9VIBR</name>
<reference evidence="1 2" key="1">
    <citation type="submission" date="2021-02" db="EMBL/GenBank/DDBJ databases">
        <title>Draft Genome Sequences of 5 Vibrio neptunius Strains Isolated From of Bivalve Hatcheries.</title>
        <authorList>
            <person name="Galvis F."/>
            <person name="Barja J.L."/>
            <person name="Lemos M.L."/>
            <person name="Balado M."/>
        </authorList>
    </citation>
    <scope>NUCLEOTIDE SEQUENCE [LARGE SCALE GENOMIC DNA]</scope>
    <source>
        <strain evidence="1 2">PP-145.98</strain>
    </source>
</reference>
<gene>
    <name evidence="1" type="ORF">JYA62_17740</name>
</gene>
<accession>A0ABS3A8G4</accession>
<proteinExistence type="predicted"/>
<comment type="caution">
    <text evidence="1">The sequence shown here is derived from an EMBL/GenBank/DDBJ whole genome shotgun (WGS) entry which is preliminary data.</text>
</comment>
<protein>
    <submittedName>
        <fullName evidence="1">Uncharacterized protein</fullName>
    </submittedName>
</protein>
<sequence>MGLHVHSLENIPKTNNRDFLVYLLDYGWHESLSEALRTNYEKMAGIAAKNRAVVIKGTEGIHFQNEVFSWHQINDERGDDILPAILVTNAHPEYFRENNTGYSTAKGHYRESTNENLKLVLIPLKKFCNSTTEVVSLIEKLFSDIESGKDLSDFKIAKEAKKGIGHALVDSVVLEPNIAGVGFSFNRLIDFIKSK</sequence>
<evidence type="ECO:0000313" key="2">
    <source>
        <dbReference type="Proteomes" id="UP000779070"/>
    </source>
</evidence>
<evidence type="ECO:0000313" key="1">
    <source>
        <dbReference type="EMBL" id="MBN3579503.1"/>
    </source>
</evidence>
<organism evidence="1 2">
    <name type="scientific">Vibrio neptunius</name>
    <dbReference type="NCBI Taxonomy" id="170651"/>
    <lineage>
        <taxon>Bacteria</taxon>
        <taxon>Pseudomonadati</taxon>
        <taxon>Pseudomonadota</taxon>
        <taxon>Gammaproteobacteria</taxon>
        <taxon>Vibrionales</taxon>
        <taxon>Vibrionaceae</taxon>
        <taxon>Vibrio</taxon>
    </lineage>
</organism>
<dbReference type="RefSeq" id="WP_206371495.1">
    <property type="nucleotide sequence ID" value="NZ_CAWPTM010000095.1"/>
</dbReference>